<comment type="caution">
    <text evidence="2">The sequence shown here is derived from an EMBL/GenBank/DDBJ whole genome shotgun (WGS) entry which is preliminary data.</text>
</comment>
<dbReference type="InterPro" id="IPR007021">
    <property type="entry name" value="DUF659"/>
</dbReference>
<reference evidence="2 3" key="1">
    <citation type="journal article" date="2017" name="Nat. Commun.">
        <title>Genome assembly with in vitro proximity ligation data and whole-genome triplication in lettuce.</title>
        <authorList>
            <person name="Reyes-Chin-Wo S."/>
            <person name="Wang Z."/>
            <person name="Yang X."/>
            <person name="Kozik A."/>
            <person name="Arikit S."/>
            <person name="Song C."/>
            <person name="Xia L."/>
            <person name="Froenicke L."/>
            <person name="Lavelle D.O."/>
            <person name="Truco M.J."/>
            <person name="Xia R."/>
            <person name="Zhu S."/>
            <person name="Xu C."/>
            <person name="Xu H."/>
            <person name="Xu X."/>
            <person name="Cox K."/>
            <person name="Korf I."/>
            <person name="Meyers B.C."/>
            <person name="Michelmore R.W."/>
        </authorList>
    </citation>
    <scope>NUCLEOTIDE SEQUENCE [LARGE SCALE GENOMIC DNA]</scope>
    <source>
        <strain evidence="3">cv. Salinas</strain>
        <tissue evidence="2">Seedlings</tissue>
    </source>
</reference>
<dbReference type="Pfam" id="PF04937">
    <property type="entry name" value="DUF659"/>
    <property type="match status" value="1"/>
</dbReference>
<gene>
    <name evidence="2" type="ORF">LSAT_V11C700348470</name>
</gene>
<dbReference type="AlphaFoldDB" id="A0A9R1UXV8"/>
<dbReference type="EMBL" id="NBSK02000007">
    <property type="protein sequence ID" value="KAJ0195841.1"/>
    <property type="molecule type" value="Genomic_DNA"/>
</dbReference>
<accession>A0A9R1UXV8</accession>
<feature type="domain" description="DUF659" evidence="1">
    <location>
        <begin position="70"/>
        <end position="123"/>
    </location>
</feature>
<dbReference type="PANTHER" id="PTHR32166">
    <property type="entry name" value="OSJNBA0013A04.12 PROTEIN"/>
    <property type="match status" value="1"/>
</dbReference>
<proteinExistence type="predicted"/>
<evidence type="ECO:0000259" key="1">
    <source>
        <dbReference type="Pfam" id="PF04937"/>
    </source>
</evidence>
<evidence type="ECO:0000313" key="3">
    <source>
        <dbReference type="Proteomes" id="UP000235145"/>
    </source>
</evidence>
<protein>
    <recommendedName>
        <fullName evidence="1">DUF659 domain-containing protein</fullName>
    </recommendedName>
</protein>
<evidence type="ECO:0000313" key="2">
    <source>
        <dbReference type="EMBL" id="KAJ0195841.1"/>
    </source>
</evidence>
<name>A0A9R1UXV8_LACSA</name>
<dbReference type="Proteomes" id="UP000235145">
    <property type="component" value="Unassembled WGS sequence"/>
</dbReference>
<keyword evidence="3" id="KW-1185">Reference proteome</keyword>
<sequence length="171" mass="19534">MYNRENINRRFIGLHVHHRSVRMLKAQKDQEIDRMFYIRGLPFNLAKNPYYVRAFQFAANNKIHGYVPPDNVHKLLEPLRSTWKEKGVTIMSDGWSDPTGKPLINLMPTSGNGPLFLKVVNCLGKKIFLAPFSVYLRICHQIKNPIIANKANVSSASTSVSSSLILLIERE</sequence>
<dbReference type="PANTHER" id="PTHR32166:SF81">
    <property type="entry name" value="OS06G0658400 PROTEIN"/>
    <property type="match status" value="1"/>
</dbReference>
<organism evidence="2 3">
    <name type="scientific">Lactuca sativa</name>
    <name type="common">Garden lettuce</name>
    <dbReference type="NCBI Taxonomy" id="4236"/>
    <lineage>
        <taxon>Eukaryota</taxon>
        <taxon>Viridiplantae</taxon>
        <taxon>Streptophyta</taxon>
        <taxon>Embryophyta</taxon>
        <taxon>Tracheophyta</taxon>
        <taxon>Spermatophyta</taxon>
        <taxon>Magnoliopsida</taxon>
        <taxon>eudicotyledons</taxon>
        <taxon>Gunneridae</taxon>
        <taxon>Pentapetalae</taxon>
        <taxon>asterids</taxon>
        <taxon>campanulids</taxon>
        <taxon>Asterales</taxon>
        <taxon>Asteraceae</taxon>
        <taxon>Cichorioideae</taxon>
        <taxon>Cichorieae</taxon>
        <taxon>Lactucinae</taxon>
        <taxon>Lactuca</taxon>
    </lineage>
</organism>